<organism evidence="2 3">
    <name type="scientific">Adineta ricciae</name>
    <name type="common">Rotifer</name>
    <dbReference type="NCBI Taxonomy" id="249248"/>
    <lineage>
        <taxon>Eukaryota</taxon>
        <taxon>Metazoa</taxon>
        <taxon>Spiralia</taxon>
        <taxon>Gnathifera</taxon>
        <taxon>Rotifera</taxon>
        <taxon>Eurotatoria</taxon>
        <taxon>Bdelloidea</taxon>
        <taxon>Adinetida</taxon>
        <taxon>Adinetidae</taxon>
        <taxon>Adineta</taxon>
    </lineage>
</organism>
<name>A0A814VGS6_ADIRI</name>
<feature type="transmembrane region" description="Helical" evidence="1">
    <location>
        <begin position="386"/>
        <end position="404"/>
    </location>
</feature>
<accession>A0A814VGS6</accession>
<keyword evidence="1" id="KW-0812">Transmembrane</keyword>
<reference evidence="2" key="1">
    <citation type="submission" date="2021-02" db="EMBL/GenBank/DDBJ databases">
        <authorList>
            <person name="Nowell W R."/>
        </authorList>
    </citation>
    <scope>NUCLEOTIDE SEQUENCE</scope>
</reference>
<keyword evidence="1" id="KW-1133">Transmembrane helix</keyword>
<dbReference type="AlphaFoldDB" id="A0A814VGS6"/>
<dbReference type="EMBL" id="CAJNOJ010000141">
    <property type="protein sequence ID" value="CAF1187872.1"/>
    <property type="molecule type" value="Genomic_DNA"/>
</dbReference>
<protein>
    <submittedName>
        <fullName evidence="2">Uncharacterized protein</fullName>
    </submittedName>
</protein>
<proteinExistence type="predicted"/>
<evidence type="ECO:0000256" key="1">
    <source>
        <dbReference type="SAM" id="Phobius"/>
    </source>
</evidence>
<feature type="transmembrane region" description="Helical" evidence="1">
    <location>
        <begin position="42"/>
        <end position="60"/>
    </location>
</feature>
<gene>
    <name evidence="2" type="ORF">EDS130_LOCUS24627</name>
</gene>
<feature type="transmembrane region" description="Helical" evidence="1">
    <location>
        <begin position="475"/>
        <end position="493"/>
    </location>
</feature>
<evidence type="ECO:0000313" key="3">
    <source>
        <dbReference type="Proteomes" id="UP000663852"/>
    </source>
</evidence>
<evidence type="ECO:0000313" key="2">
    <source>
        <dbReference type="EMBL" id="CAF1187872.1"/>
    </source>
</evidence>
<sequence length="695" mass="79484">MNVATKRPTSRIKRLHNYVLKLNIYGDESDSTLIDQLLSTRIFLLLLFIILLLIIVYIILSVQTHSVTIQSPSESTFTRLSQQYPSTLSCPCSHTSVRHDRFLSLNPQYHPICTSRLINQSFISLLSSANVSEYSIIDYRKMATSHFQILALLCRTVRQMIDDSLSELLSQHFTTSEVVSNETFNAQMNHLVEQLKTTNIANIKHISDFLWLNMFYNAILSGLGTNFYAAYASGNTANYTINTYFDFSNARCHCHGSIDCSAQAAIRKLVPSNATVNPTTDAQNPVKLFNIAGLKVGCLPYSSLLQSNLECFFKQSCINRIQKYLPALASVSPLSAHSRFQQNATVEHLLDQLFIESWNQINNFTAYFQSCSPHSCTYSYDQRFNILYVIVKLIGIFGGLKMVLKFSAPLIVKLIRRVQTCRCIRKTVDKKEIPVQQSVKQYLASLVQKIKTKLKTLNLFPLISDETDGLYSTRLYIISYIIGIIVLVLYTSISVQMRSITVHEPSLSEYERLYGKYGRTLICPCRHLSVSYSSIIHLEAEYHQVCSSEFIDDNTWLSYFNMSIRSLFSLDFRMDGSKLFRILQSLCRLSNETVRNQLRVFSETEFINAHVVSRDTFDIQTSILIDQLRQQTLHSFLTMFQLVRVSIQLNQFIVLGNTNSQIKRYNNNGTLIWRSVPNNYYDSNCSCGQSPTIYP</sequence>
<dbReference type="Proteomes" id="UP000663852">
    <property type="component" value="Unassembled WGS sequence"/>
</dbReference>
<keyword evidence="1" id="KW-0472">Membrane</keyword>
<comment type="caution">
    <text evidence="2">The sequence shown here is derived from an EMBL/GenBank/DDBJ whole genome shotgun (WGS) entry which is preliminary data.</text>
</comment>